<dbReference type="RefSeq" id="WP_273923484.1">
    <property type="nucleotide sequence ID" value="NZ_JAMDGR010000014.1"/>
</dbReference>
<feature type="region of interest" description="Disordered" evidence="1">
    <location>
        <begin position="91"/>
        <end position="117"/>
    </location>
</feature>
<evidence type="ECO:0000256" key="1">
    <source>
        <dbReference type="SAM" id="MobiDB-lite"/>
    </source>
</evidence>
<dbReference type="EMBL" id="JAMDGR010000014">
    <property type="protein sequence ID" value="MDD1150056.1"/>
    <property type="molecule type" value="Genomic_DNA"/>
</dbReference>
<reference evidence="2 3" key="1">
    <citation type="submission" date="2022-05" db="EMBL/GenBank/DDBJ databases">
        <title>Novel Pseudomonas spp. Isolated from a Rainbow Trout Aquaculture Facility.</title>
        <authorList>
            <person name="Testerman T."/>
            <person name="Graf J."/>
        </authorList>
    </citation>
    <scope>NUCLEOTIDE SEQUENCE [LARGE SCALE GENOMIC DNA]</scope>
    <source>
        <strain evidence="2 3">ID357</strain>
    </source>
</reference>
<keyword evidence="3" id="KW-1185">Reference proteome</keyword>
<name>A0ABT5Q778_9PSED</name>
<proteinExistence type="predicted"/>
<comment type="caution">
    <text evidence="2">The sequence shown here is derived from an EMBL/GenBank/DDBJ whole genome shotgun (WGS) entry which is preliminary data.</text>
</comment>
<evidence type="ECO:0000313" key="2">
    <source>
        <dbReference type="EMBL" id="MDD1150056.1"/>
    </source>
</evidence>
<gene>
    <name evidence="2" type="ORF">M5G25_17355</name>
</gene>
<dbReference type="Proteomes" id="UP001217610">
    <property type="component" value="Unassembled WGS sequence"/>
</dbReference>
<evidence type="ECO:0000313" key="3">
    <source>
        <dbReference type="Proteomes" id="UP001217610"/>
    </source>
</evidence>
<protein>
    <submittedName>
        <fullName evidence="2">Uncharacterized protein</fullName>
    </submittedName>
</protein>
<sequence>MVGILLAVVLVLVAGAALGAWLSSRHYRPLLDTAQTELATTKAGRDNLEALAGEQGRKLGDLVLAGEERERRAAQAQADAQELAQHDYSAANRLLQERTGGDPAPAAESIIDQELGL</sequence>
<accession>A0ABT5Q778</accession>
<organism evidence="2 3">
    <name type="scientific">Pseudomonas idahonensis</name>
    <dbReference type="NCBI Taxonomy" id="2942628"/>
    <lineage>
        <taxon>Bacteria</taxon>
        <taxon>Pseudomonadati</taxon>
        <taxon>Pseudomonadota</taxon>
        <taxon>Gammaproteobacteria</taxon>
        <taxon>Pseudomonadales</taxon>
        <taxon>Pseudomonadaceae</taxon>
        <taxon>Pseudomonas</taxon>
    </lineage>
</organism>